<keyword evidence="1" id="KW-1133">Transmembrane helix</keyword>
<reference evidence="2" key="1">
    <citation type="submission" date="2014-11" db="EMBL/GenBank/DDBJ databases">
        <authorList>
            <person name="Amaro Gonzalez C."/>
        </authorList>
    </citation>
    <scope>NUCLEOTIDE SEQUENCE</scope>
</reference>
<evidence type="ECO:0000313" key="2">
    <source>
        <dbReference type="EMBL" id="JAH91780.1"/>
    </source>
</evidence>
<dbReference type="AlphaFoldDB" id="A0A0E9WQG3"/>
<name>A0A0E9WQG3_ANGAN</name>
<keyword evidence="1" id="KW-0812">Transmembrane</keyword>
<feature type="transmembrane region" description="Helical" evidence="1">
    <location>
        <begin position="30"/>
        <end position="53"/>
    </location>
</feature>
<proteinExistence type="predicted"/>
<dbReference type="EMBL" id="GBXM01016797">
    <property type="protein sequence ID" value="JAH91780.1"/>
    <property type="molecule type" value="Transcribed_RNA"/>
</dbReference>
<organism evidence="2">
    <name type="scientific">Anguilla anguilla</name>
    <name type="common">European freshwater eel</name>
    <name type="synonym">Muraena anguilla</name>
    <dbReference type="NCBI Taxonomy" id="7936"/>
    <lineage>
        <taxon>Eukaryota</taxon>
        <taxon>Metazoa</taxon>
        <taxon>Chordata</taxon>
        <taxon>Craniata</taxon>
        <taxon>Vertebrata</taxon>
        <taxon>Euteleostomi</taxon>
        <taxon>Actinopterygii</taxon>
        <taxon>Neopterygii</taxon>
        <taxon>Teleostei</taxon>
        <taxon>Anguilliformes</taxon>
        <taxon>Anguillidae</taxon>
        <taxon>Anguilla</taxon>
    </lineage>
</organism>
<keyword evidence="1" id="KW-0472">Membrane</keyword>
<protein>
    <submittedName>
        <fullName evidence="2">Uncharacterized protein</fullName>
    </submittedName>
</protein>
<sequence>MFIVLVDCCESLSRNLCVCQHKGDSPSHVFLLNLTYVSHCLLASISFMTFSFFQCNFHFSILTECH</sequence>
<reference evidence="2" key="2">
    <citation type="journal article" date="2015" name="Fish Shellfish Immunol.">
        <title>Early steps in the European eel (Anguilla anguilla)-Vibrio vulnificus interaction in the gills: Role of the RtxA13 toxin.</title>
        <authorList>
            <person name="Callol A."/>
            <person name="Pajuelo D."/>
            <person name="Ebbesson L."/>
            <person name="Teles M."/>
            <person name="MacKenzie S."/>
            <person name="Amaro C."/>
        </authorList>
    </citation>
    <scope>NUCLEOTIDE SEQUENCE</scope>
</reference>
<evidence type="ECO:0000256" key="1">
    <source>
        <dbReference type="SAM" id="Phobius"/>
    </source>
</evidence>
<accession>A0A0E9WQG3</accession>